<reference evidence="1" key="1">
    <citation type="submission" date="2021-01" db="EMBL/GenBank/DDBJ databases">
        <authorList>
            <person name="Corre E."/>
            <person name="Pelletier E."/>
            <person name="Niang G."/>
            <person name="Scheremetjew M."/>
            <person name="Finn R."/>
            <person name="Kale V."/>
            <person name="Holt S."/>
            <person name="Cochrane G."/>
            <person name="Meng A."/>
            <person name="Brown T."/>
            <person name="Cohen L."/>
        </authorList>
    </citation>
    <scope>NUCLEOTIDE SEQUENCE</scope>
    <source>
        <strain evidence="1">NIES-381</strain>
    </source>
</reference>
<name>A0A7S1IYI5_9EUGL</name>
<proteinExistence type="predicted"/>
<sequence length="103" mass="11096">MFCPAPRPKSHILPPALGMVPPEACCGFPHVTTWIAALAILDVLTTPNWQRSLLGLIRGESMLGQGRAALPSFLSFECKQLPFGPLPSHQTLHSCVGLQVPDI</sequence>
<gene>
    <name evidence="1" type="ORF">EGYM00392_LOCUS37927</name>
</gene>
<evidence type="ECO:0000313" key="1">
    <source>
        <dbReference type="EMBL" id="CAD9026797.1"/>
    </source>
</evidence>
<dbReference type="EMBL" id="HBGA01101804">
    <property type="protein sequence ID" value="CAD9026797.1"/>
    <property type="molecule type" value="Transcribed_RNA"/>
</dbReference>
<accession>A0A7S1IYI5</accession>
<dbReference type="AlphaFoldDB" id="A0A7S1IYI5"/>
<organism evidence="1">
    <name type="scientific">Eutreptiella gymnastica</name>
    <dbReference type="NCBI Taxonomy" id="73025"/>
    <lineage>
        <taxon>Eukaryota</taxon>
        <taxon>Discoba</taxon>
        <taxon>Euglenozoa</taxon>
        <taxon>Euglenida</taxon>
        <taxon>Spirocuta</taxon>
        <taxon>Euglenophyceae</taxon>
        <taxon>Eutreptiales</taxon>
        <taxon>Eutreptiaceae</taxon>
        <taxon>Eutreptiella</taxon>
    </lineage>
</organism>
<protein>
    <submittedName>
        <fullName evidence="1">Uncharacterized protein</fullName>
    </submittedName>
</protein>